<reference evidence="1 2" key="1">
    <citation type="submission" date="2012-02" db="EMBL/GenBank/DDBJ databases">
        <title>Shotgun genome sequence of Phaeospirillum photometricum DSM 122.</title>
        <authorList>
            <person name="Duquesne K."/>
            <person name="Sturgis J."/>
        </authorList>
    </citation>
    <scope>NUCLEOTIDE SEQUENCE [LARGE SCALE GENOMIC DNA]</scope>
    <source>
        <strain evidence="2">DSM122</strain>
    </source>
</reference>
<gene>
    <name evidence="1" type="ORF">RSPPHO_02712</name>
</gene>
<dbReference type="OrthoDB" id="9779518at2"/>
<dbReference type="Proteomes" id="UP000033220">
    <property type="component" value="Chromosome DSM 122"/>
</dbReference>
<dbReference type="PANTHER" id="PTHR38074:SF1">
    <property type="entry name" value="ALTERED INHERITANCE OF MITOCHONDRIA PROTEIN 24, MITOCHONDRIAL"/>
    <property type="match status" value="1"/>
</dbReference>
<dbReference type="Gene3D" id="3.60.160.10">
    <property type="entry name" value="Mitochondrial biogenesis AIM24"/>
    <property type="match status" value="1"/>
</dbReference>
<keyword evidence="2" id="KW-1185">Reference proteome</keyword>
<dbReference type="InterPro" id="IPR036983">
    <property type="entry name" value="AIM24_sf"/>
</dbReference>
<dbReference type="EMBL" id="HE663493">
    <property type="protein sequence ID" value="CCG09338.1"/>
    <property type="molecule type" value="Genomic_DNA"/>
</dbReference>
<accession>H6SNK7</accession>
<dbReference type="eggNOG" id="COG2013">
    <property type="taxonomic scope" value="Bacteria"/>
</dbReference>
<proteinExistence type="predicted"/>
<dbReference type="Pfam" id="PF01987">
    <property type="entry name" value="AIM24"/>
    <property type="match status" value="1"/>
</dbReference>
<dbReference type="STRING" id="1150469.RSPPHO_02712"/>
<dbReference type="InterPro" id="IPR002838">
    <property type="entry name" value="AIM24"/>
</dbReference>
<dbReference type="KEGG" id="rpm:RSPPHO_02712"/>
<dbReference type="AlphaFoldDB" id="H6SNK7"/>
<dbReference type="HOGENOM" id="CLU_040551_2_0_5"/>
<dbReference type="InterPro" id="IPR016031">
    <property type="entry name" value="Trp_RNA-bd_attenuator-like_dom"/>
</dbReference>
<evidence type="ECO:0000313" key="1">
    <source>
        <dbReference type="EMBL" id="CCG09338.1"/>
    </source>
</evidence>
<organism evidence="1 2">
    <name type="scientific">Pararhodospirillum photometricum DSM 122</name>
    <dbReference type="NCBI Taxonomy" id="1150469"/>
    <lineage>
        <taxon>Bacteria</taxon>
        <taxon>Pseudomonadati</taxon>
        <taxon>Pseudomonadota</taxon>
        <taxon>Alphaproteobacteria</taxon>
        <taxon>Rhodospirillales</taxon>
        <taxon>Rhodospirillaceae</taxon>
        <taxon>Pararhodospirillum</taxon>
    </lineage>
</organism>
<dbReference type="PANTHER" id="PTHR38074">
    <property type="entry name" value="ALTERED INHERITANCE OF MITOCHONDRIA PROTEIN 24, MITOCHONDRIAL"/>
    <property type="match status" value="1"/>
</dbReference>
<dbReference type="GO" id="GO:0003677">
    <property type="term" value="F:DNA binding"/>
    <property type="evidence" value="ECO:0007669"/>
    <property type="project" value="UniProtKB-KW"/>
</dbReference>
<dbReference type="RefSeq" id="WP_014415968.1">
    <property type="nucleotide sequence ID" value="NC_017059.1"/>
</dbReference>
<dbReference type="SUPFAM" id="SSF51219">
    <property type="entry name" value="TRAP-like"/>
    <property type="match status" value="1"/>
</dbReference>
<sequence>MTDPVVTEHHEIPGLGIEVLEWRTLGGMTQPAGLLALALVRQAGLPVRQVRLTLNNSAVILEAGALQAWWGRLEVENSLPAGKVLGRLFGAAMSGETIFRPRYTGTGVVLTEPSFQCVVLVGLDHESVIVDQGLFLACSGEIEVGAEIQRSASALVFGGEGLVQTRLTGTGIAVLQSPVPDAELIKVTLAAGETMAVDGPFAVLRSDTVRFTVGKSSKSWIGTAVSGEGLMQTFQGPGDVWLSPLHPVYAGFPTLMPPLVPPAGG</sequence>
<name>H6SNK7_PARPM</name>
<evidence type="ECO:0000313" key="2">
    <source>
        <dbReference type="Proteomes" id="UP000033220"/>
    </source>
</evidence>
<dbReference type="PATRIC" id="fig|1150469.3.peg.3077"/>
<keyword evidence="1" id="KW-0238">DNA-binding</keyword>
<protein>
    <submittedName>
        <fullName evidence="1">HTH DNA-binding protein</fullName>
    </submittedName>
</protein>